<proteinExistence type="predicted"/>
<dbReference type="PROSITE" id="PS50851">
    <property type="entry name" value="CHEW"/>
    <property type="match status" value="1"/>
</dbReference>
<dbReference type="PANTHER" id="PTHR22617">
    <property type="entry name" value="CHEMOTAXIS SENSOR HISTIDINE KINASE-RELATED"/>
    <property type="match status" value="1"/>
</dbReference>
<gene>
    <name evidence="2" type="ORF">A0123_00815</name>
</gene>
<evidence type="ECO:0000313" key="3">
    <source>
        <dbReference type="Proteomes" id="UP000077786"/>
    </source>
</evidence>
<sequence>MSKILVFLSDNQEYSVDISYVKEIRNWTKSTIVPNSPDFLEGIINIRGLVIPLINFSKKNNPTSNNNQKKAIVVFEVDNKTISFSVDDVLEILPYHKEDLRSINFNESNIFLEGIISLEERNIFKIKEKSFVVGCINEQ</sequence>
<comment type="caution">
    <text evidence="2">The sequence shown here is derived from an EMBL/GenBank/DDBJ whole genome shotgun (WGS) entry which is preliminary data.</text>
</comment>
<dbReference type="Gene3D" id="2.40.50.180">
    <property type="entry name" value="CheA-289, Domain 4"/>
    <property type="match status" value="1"/>
</dbReference>
<reference evidence="2 3" key="1">
    <citation type="submission" date="2016-03" db="EMBL/GenBank/DDBJ databases">
        <title>Draft genome sequence of Gluconobacter cerinus strain CECT 9110.</title>
        <authorList>
            <person name="Sainz F."/>
            <person name="Mas A."/>
            <person name="Torija M.J."/>
        </authorList>
    </citation>
    <scope>NUCLEOTIDE SEQUENCE [LARGE SCALE GENOMIC DNA]</scope>
    <source>
        <strain evidence="2 3">CECT 9110</strain>
    </source>
</reference>
<organism evidence="2 3">
    <name type="scientific">Gluconobacter cerinus</name>
    <dbReference type="NCBI Taxonomy" id="38307"/>
    <lineage>
        <taxon>Bacteria</taxon>
        <taxon>Pseudomonadati</taxon>
        <taxon>Pseudomonadota</taxon>
        <taxon>Alphaproteobacteria</taxon>
        <taxon>Acetobacterales</taxon>
        <taxon>Acetobacteraceae</taxon>
        <taxon>Gluconobacter</taxon>
    </lineage>
</organism>
<accession>A0A1B6VLL8</accession>
<name>A0A1B6VLL8_9PROT</name>
<dbReference type="RefSeq" id="WP_083956245.1">
    <property type="nucleotide sequence ID" value="NZ_LUTU01000005.1"/>
</dbReference>
<dbReference type="Pfam" id="PF01584">
    <property type="entry name" value="CheW"/>
    <property type="match status" value="1"/>
</dbReference>
<dbReference type="GO" id="GO:0005829">
    <property type="term" value="C:cytosol"/>
    <property type="evidence" value="ECO:0007669"/>
    <property type="project" value="TreeGrafter"/>
</dbReference>
<evidence type="ECO:0000259" key="1">
    <source>
        <dbReference type="PROSITE" id="PS50851"/>
    </source>
</evidence>
<dbReference type="SUPFAM" id="SSF50341">
    <property type="entry name" value="CheW-like"/>
    <property type="match status" value="1"/>
</dbReference>
<dbReference type="PANTHER" id="PTHR22617:SF23">
    <property type="entry name" value="CHEMOTAXIS PROTEIN CHEW"/>
    <property type="match status" value="1"/>
</dbReference>
<dbReference type="Gene3D" id="2.30.30.40">
    <property type="entry name" value="SH3 Domains"/>
    <property type="match status" value="1"/>
</dbReference>
<dbReference type="OrthoDB" id="3291462at2"/>
<evidence type="ECO:0000313" key="2">
    <source>
        <dbReference type="EMBL" id="OAJ68112.1"/>
    </source>
</evidence>
<dbReference type="EMBL" id="LUTU01000005">
    <property type="protein sequence ID" value="OAJ68112.1"/>
    <property type="molecule type" value="Genomic_DNA"/>
</dbReference>
<dbReference type="GO" id="GO:0007165">
    <property type="term" value="P:signal transduction"/>
    <property type="evidence" value="ECO:0007669"/>
    <property type="project" value="InterPro"/>
</dbReference>
<dbReference type="InterPro" id="IPR036061">
    <property type="entry name" value="CheW-like_dom_sf"/>
</dbReference>
<feature type="domain" description="CheW-like" evidence="1">
    <location>
        <begin position="1"/>
        <end position="138"/>
    </location>
</feature>
<dbReference type="Proteomes" id="UP000077786">
    <property type="component" value="Unassembled WGS sequence"/>
</dbReference>
<dbReference type="PATRIC" id="fig|38307.3.peg.837"/>
<dbReference type="InterPro" id="IPR039315">
    <property type="entry name" value="CheW"/>
</dbReference>
<dbReference type="GO" id="GO:0006935">
    <property type="term" value="P:chemotaxis"/>
    <property type="evidence" value="ECO:0007669"/>
    <property type="project" value="InterPro"/>
</dbReference>
<dbReference type="SMART" id="SM00260">
    <property type="entry name" value="CheW"/>
    <property type="match status" value="1"/>
</dbReference>
<dbReference type="AlphaFoldDB" id="A0A1B6VLL8"/>
<protein>
    <submittedName>
        <fullName evidence="2">Chemotaxis protein CheW</fullName>
    </submittedName>
</protein>
<dbReference type="InterPro" id="IPR002545">
    <property type="entry name" value="CheW-lke_dom"/>
</dbReference>